<feature type="transmembrane region" description="Helical" evidence="2">
    <location>
        <begin position="6"/>
        <end position="29"/>
    </location>
</feature>
<name>A0ABP4ZJ19_9MICO</name>
<reference evidence="4" key="1">
    <citation type="journal article" date="2019" name="Int. J. Syst. Evol. Microbiol.">
        <title>The Global Catalogue of Microorganisms (GCM) 10K type strain sequencing project: providing services to taxonomists for standard genome sequencing and annotation.</title>
        <authorList>
            <consortium name="The Broad Institute Genomics Platform"/>
            <consortium name="The Broad Institute Genome Sequencing Center for Infectious Disease"/>
            <person name="Wu L."/>
            <person name="Ma J."/>
        </authorList>
    </citation>
    <scope>NUCLEOTIDE SEQUENCE [LARGE SCALE GENOMIC DNA]</scope>
    <source>
        <strain evidence="4">JCM 14326</strain>
    </source>
</reference>
<dbReference type="Proteomes" id="UP001501094">
    <property type="component" value="Unassembled WGS sequence"/>
</dbReference>
<dbReference type="RefSeq" id="WP_344100526.1">
    <property type="nucleotide sequence ID" value="NZ_BAAANL010000002.1"/>
</dbReference>
<protein>
    <submittedName>
        <fullName evidence="3">Uncharacterized protein</fullName>
    </submittedName>
</protein>
<organism evidence="3 4">
    <name type="scientific">Myceligenerans crystallogenes</name>
    <dbReference type="NCBI Taxonomy" id="316335"/>
    <lineage>
        <taxon>Bacteria</taxon>
        <taxon>Bacillati</taxon>
        <taxon>Actinomycetota</taxon>
        <taxon>Actinomycetes</taxon>
        <taxon>Micrococcales</taxon>
        <taxon>Promicromonosporaceae</taxon>
        <taxon>Myceligenerans</taxon>
    </lineage>
</organism>
<comment type="caution">
    <text evidence="3">The sequence shown here is derived from an EMBL/GenBank/DDBJ whole genome shotgun (WGS) entry which is preliminary data.</text>
</comment>
<proteinExistence type="predicted"/>
<keyword evidence="2" id="KW-1133">Transmembrane helix</keyword>
<sequence length="132" mass="14893">MPGWFWVTLWSVLVAAALVGALLLGSWLWRLVKELMAELERAEEAHAPGLIRLDQALNPASSSDSGGEDDDDAHLPSMFADDLTTHYARLGALREAGRDRAAARRERHRVTWERWRRFNDPVNGRGFGDDRV</sequence>
<accession>A0ABP4ZJ19</accession>
<keyword evidence="2" id="KW-0472">Membrane</keyword>
<gene>
    <name evidence="3" type="ORF">GCM10009751_11740</name>
</gene>
<keyword evidence="2" id="KW-0812">Transmembrane</keyword>
<dbReference type="EMBL" id="BAAANL010000002">
    <property type="protein sequence ID" value="GAA1856242.1"/>
    <property type="molecule type" value="Genomic_DNA"/>
</dbReference>
<evidence type="ECO:0000313" key="4">
    <source>
        <dbReference type="Proteomes" id="UP001501094"/>
    </source>
</evidence>
<feature type="region of interest" description="Disordered" evidence="1">
    <location>
        <begin position="57"/>
        <end position="76"/>
    </location>
</feature>
<evidence type="ECO:0000256" key="2">
    <source>
        <dbReference type="SAM" id="Phobius"/>
    </source>
</evidence>
<keyword evidence="4" id="KW-1185">Reference proteome</keyword>
<evidence type="ECO:0000313" key="3">
    <source>
        <dbReference type="EMBL" id="GAA1856242.1"/>
    </source>
</evidence>
<evidence type="ECO:0000256" key="1">
    <source>
        <dbReference type="SAM" id="MobiDB-lite"/>
    </source>
</evidence>